<keyword evidence="1" id="KW-0853">WD repeat</keyword>
<proteinExistence type="predicted"/>
<dbReference type="SUPFAM" id="SSF50978">
    <property type="entry name" value="WD40 repeat-like"/>
    <property type="match status" value="1"/>
</dbReference>
<feature type="non-terminal residue" evidence="2">
    <location>
        <position position="189"/>
    </location>
</feature>
<dbReference type="SMART" id="SM00320">
    <property type="entry name" value="WD40"/>
    <property type="match status" value="1"/>
</dbReference>
<feature type="repeat" description="WD" evidence="1">
    <location>
        <begin position="78"/>
        <end position="96"/>
    </location>
</feature>
<dbReference type="Proteomes" id="UP000018936">
    <property type="component" value="Unassembled WGS sequence"/>
</dbReference>
<accession>V8NB84</accession>
<feature type="non-terminal residue" evidence="2">
    <location>
        <position position="1"/>
    </location>
</feature>
<comment type="caution">
    <text evidence="2">The sequence shown here is derived from an EMBL/GenBank/DDBJ whole genome shotgun (WGS) entry which is preliminary data.</text>
</comment>
<keyword evidence="3" id="KW-1185">Reference proteome</keyword>
<dbReference type="PANTHER" id="PTHR45532">
    <property type="entry name" value="WD REPEAT-CONTAINING PROTEIN 97"/>
    <property type="match status" value="1"/>
</dbReference>
<name>V8NB84_OPHHA</name>
<dbReference type="AlphaFoldDB" id="V8NB84"/>
<dbReference type="Gene3D" id="2.130.10.10">
    <property type="entry name" value="YVTN repeat-like/Quinoprotein amine dehydrogenase"/>
    <property type="match status" value="1"/>
</dbReference>
<gene>
    <name evidence="2" type="ORF">L345_14764</name>
</gene>
<dbReference type="InterPro" id="IPR015943">
    <property type="entry name" value="WD40/YVTN_repeat-like_dom_sf"/>
</dbReference>
<evidence type="ECO:0000313" key="2">
    <source>
        <dbReference type="EMBL" id="ETE59509.1"/>
    </source>
</evidence>
<dbReference type="PANTHER" id="PTHR45532:SF1">
    <property type="entry name" value="WD REPEAT-CONTAINING PROTEIN 97"/>
    <property type="match status" value="1"/>
</dbReference>
<protein>
    <submittedName>
        <fullName evidence="2">WD repeat-containing protein</fullName>
    </submittedName>
</protein>
<dbReference type="OrthoDB" id="9045756at2759"/>
<dbReference type="EMBL" id="AZIM01005535">
    <property type="protein sequence ID" value="ETE59509.1"/>
    <property type="molecule type" value="Genomic_DNA"/>
</dbReference>
<sequence length="189" mass="21747">MWRLFPYAEESLLPLLCFSCASPAWHLCFLGETLAVAFQDPETVTYSIVHYNLIEQTRSEHGPEDDAQDDITGLCCCPNLQLFASSSRDGSVKIWDHKNRLLRHLKLNTIPESLAFANHKGDLLVGLEQHLYLIPHTRYLPSYYQMQLLWAEFLEPLQDVSLPMSPTSFEALVQENNRRLMQELPVKKS</sequence>
<reference evidence="2 3" key="1">
    <citation type="journal article" date="2013" name="Proc. Natl. Acad. Sci. U.S.A.">
        <title>The king cobra genome reveals dynamic gene evolution and adaptation in the snake venom system.</title>
        <authorList>
            <person name="Vonk F.J."/>
            <person name="Casewell N.R."/>
            <person name="Henkel C.V."/>
            <person name="Heimberg A.M."/>
            <person name="Jansen H.J."/>
            <person name="McCleary R.J."/>
            <person name="Kerkkamp H.M."/>
            <person name="Vos R.A."/>
            <person name="Guerreiro I."/>
            <person name="Calvete J.J."/>
            <person name="Wuster W."/>
            <person name="Woods A.E."/>
            <person name="Logan J.M."/>
            <person name="Harrison R.A."/>
            <person name="Castoe T.A."/>
            <person name="de Koning A.P."/>
            <person name="Pollock D.D."/>
            <person name="Yandell M."/>
            <person name="Calderon D."/>
            <person name="Renjifo C."/>
            <person name="Currier R.B."/>
            <person name="Salgado D."/>
            <person name="Pla D."/>
            <person name="Sanz L."/>
            <person name="Hyder A.S."/>
            <person name="Ribeiro J.M."/>
            <person name="Arntzen J.W."/>
            <person name="van den Thillart G.E."/>
            <person name="Boetzer M."/>
            <person name="Pirovano W."/>
            <person name="Dirks R.P."/>
            <person name="Spaink H.P."/>
            <person name="Duboule D."/>
            <person name="McGlinn E."/>
            <person name="Kini R.M."/>
            <person name="Richardson M.K."/>
        </authorList>
    </citation>
    <scope>NUCLEOTIDE SEQUENCE</scope>
    <source>
        <tissue evidence="2">Blood</tissue>
    </source>
</reference>
<dbReference type="InterPro" id="IPR001680">
    <property type="entry name" value="WD40_rpt"/>
</dbReference>
<dbReference type="PROSITE" id="PS50082">
    <property type="entry name" value="WD_REPEATS_2"/>
    <property type="match status" value="1"/>
</dbReference>
<dbReference type="InterPro" id="IPR036322">
    <property type="entry name" value="WD40_repeat_dom_sf"/>
</dbReference>
<evidence type="ECO:0000256" key="1">
    <source>
        <dbReference type="PROSITE-ProRule" id="PRU00221"/>
    </source>
</evidence>
<organism evidence="2 3">
    <name type="scientific">Ophiophagus hannah</name>
    <name type="common">King cobra</name>
    <name type="synonym">Naja hannah</name>
    <dbReference type="NCBI Taxonomy" id="8665"/>
    <lineage>
        <taxon>Eukaryota</taxon>
        <taxon>Metazoa</taxon>
        <taxon>Chordata</taxon>
        <taxon>Craniata</taxon>
        <taxon>Vertebrata</taxon>
        <taxon>Euteleostomi</taxon>
        <taxon>Lepidosauria</taxon>
        <taxon>Squamata</taxon>
        <taxon>Bifurcata</taxon>
        <taxon>Unidentata</taxon>
        <taxon>Episquamata</taxon>
        <taxon>Toxicofera</taxon>
        <taxon>Serpentes</taxon>
        <taxon>Colubroidea</taxon>
        <taxon>Elapidae</taxon>
        <taxon>Elapinae</taxon>
        <taxon>Ophiophagus</taxon>
    </lineage>
</organism>
<evidence type="ECO:0000313" key="3">
    <source>
        <dbReference type="Proteomes" id="UP000018936"/>
    </source>
</evidence>
<dbReference type="Pfam" id="PF00400">
    <property type="entry name" value="WD40"/>
    <property type="match status" value="1"/>
</dbReference>